<organism evidence="2 3">
    <name type="scientific">Penicillium nordicum</name>
    <dbReference type="NCBI Taxonomy" id="229535"/>
    <lineage>
        <taxon>Eukaryota</taxon>
        <taxon>Fungi</taxon>
        <taxon>Dikarya</taxon>
        <taxon>Ascomycota</taxon>
        <taxon>Pezizomycotina</taxon>
        <taxon>Eurotiomycetes</taxon>
        <taxon>Eurotiomycetidae</taxon>
        <taxon>Eurotiales</taxon>
        <taxon>Aspergillaceae</taxon>
        <taxon>Penicillium</taxon>
    </lineage>
</organism>
<keyword evidence="3" id="KW-1185">Reference proteome</keyword>
<gene>
    <name evidence="2" type="ORF">ACN38_g5475</name>
</gene>
<feature type="transmembrane region" description="Helical" evidence="1">
    <location>
        <begin position="52"/>
        <end position="75"/>
    </location>
</feature>
<reference evidence="2 3" key="1">
    <citation type="submission" date="2015-08" db="EMBL/GenBank/DDBJ databases">
        <title>Genome sequencing of Penicillium nordicum.</title>
        <authorList>
            <person name="Nguyen H.D."/>
            <person name="Seifert K.A."/>
        </authorList>
    </citation>
    <scope>NUCLEOTIDE SEQUENCE [LARGE SCALE GENOMIC DNA]</scope>
    <source>
        <strain evidence="2 3">DAOMC 185683</strain>
    </source>
</reference>
<keyword evidence="1" id="KW-0472">Membrane</keyword>
<keyword evidence="1" id="KW-1133">Transmembrane helix</keyword>
<name>A0A0M8PA95_9EURO</name>
<dbReference type="AlphaFoldDB" id="A0A0M8PA95"/>
<proteinExistence type="predicted"/>
<evidence type="ECO:0000256" key="1">
    <source>
        <dbReference type="SAM" id="Phobius"/>
    </source>
</evidence>
<sequence length="117" mass="13863">MIPKPNLLEQGDNLLHRIQYHCLLFYFYFYFFYFFYFCVKLCFCFHKCPPPLCFPLLFFISPTLLLFPLSFILQSLCTPSLPYPTFDLTFHLTVLLFTIYPPPSAHRSRGNLVLSGK</sequence>
<dbReference type="EMBL" id="LHQQ01000077">
    <property type="protein sequence ID" value="KOS43600.1"/>
    <property type="molecule type" value="Genomic_DNA"/>
</dbReference>
<evidence type="ECO:0000313" key="2">
    <source>
        <dbReference type="EMBL" id="KOS43600.1"/>
    </source>
</evidence>
<protein>
    <submittedName>
        <fullName evidence="2">Uncharacterized protein</fullName>
    </submittedName>
</protein>
<accession>A0A0M8PA95</accession>
<feature type="transmembrane region" description="Helical" evidence="1">
    <location>
        <begin position="23"/>
        <end position="45"/>
    </location>
</feature>
<comment type="caution">
    <text evidence="2">The sequence shown here is derived from an EMBL/GenBank/DDBJ whole genome shotgun (WGS) entry which is preliminary data.</text>
</comment>
<dbReference type="Proteomes" id="UP000037696">
    <property type="component" value="Unassembled WGS sequence"/>
</dbReference>
<evidence type="ECO:0000313" key="3">
    <source>
        <dbReference type="Proteomes" id="UP000037696"/>
    </source>
</evidence>
<keyword evidence="1" id="KW-0812">Transmembrane</keyword>